<keyword evidence="2" id="KW-1185">Reference proteome</keyword>
<dbReference type="EMBL" id="CP050177">
    <property type="protein sequence ID" value="QIQ01248.1"/>
    <property type="molecule type" value="Genomic_DNA"/>
</dbReference>
<evidence type="ECO:0000313" key="2">
    <source>
        <dbReference type="Proteomes" id="UP000501179"/>
    </source>
</evidence>
<accession>A0A6G9GSM6</accession>
<gene>
    <name evidence="1" type="ORF">HA039_02100</name>
</gene>
<sequence length="144" mass="15183">MGDHMFVHVPDDFWELLDRADFDEVDVRSRSADHWASVAQAVVSVGNEGLAVTANVVGVYLARDRIKEFVQGAAAWFGFRAPADGPPPTLVFTITGAGGAETRIEIRSTPGPDGRPVLDTAALTGAVVSAMNAPPANPPSRTAE</sequence>
<evidence type="ECO:0000313" key="1">
    <source>
        <dbReference type="EMBL" id="QIQ01248.1"/>
    </source>
</evidence>
<dbReference type="AlphaFoldDB" id="A0A6G9GSM6"/>
<dbReference type="Proteomes" id="UP000501179">
    <property type="component" value="Chromosome"/>
</dbReference>
<organism evidence="1 2">
    <name type="scientific">Streptomyces liangshanensis</name>
    <dbReference type="NCBI Taxonomy" id="2717324"/>
    <lineage>
        <taxon>Bacteria</taxon>
        <taxon>Bacillati</taxon>
        <taxon>Actinomycetota</taxon>
        <taxon>Actinomycetes</taxon>
        <taxon>Kitasatosporales</taxon>
        <taxon>Streptomycetaceae</taxon>
        <taxon>Streptomyces</taxon>
    </lineage>
</organism>
<protein>
    <submittedName>
        <fullName evidence="1">Uncharacterized protein</fullName>
    </submittedName>
</protein>
<name>A0A6G9GSM6_9ACTN</name>
<dbReference type="KEGG" id="slia:HA039_02100"/>
<proteinExistence type="predicted"/>
<reference evidence="1 2" key="1">
    <citation type="submission" date="2020-03" db="EMBL/GenBank/DDBJ databases">
        <title>A novel species.</title>
        <authorList>
            <person name="Gao J."/>
        </authorList>
    </citation>
    <scope>NUCLEOTIDE SEQUENCE [LARGE SCALE GENOMIC DNA]</scope>
    <source>
        <strain evidence="1 2">QMT-12</strain>
    </source>
</reference>
<dbReference type="RefSeq" id="WP_167022880.1">
    <property type="nucleotide sequence ID" value="NZ_CP050177.1"/>
</dbReference>